<dbReference type="PATRIC" id="fig|1310613.3.peg.3556"/>
<dbReference type="SUPFAM" id="SSF46785">
    <property type="entry name" value="Winged helix' DNA-binding domain"/>
    <property type="match status" value="1"/>
</dbReference>
<dbReference type="PANTHER" id="PTHR30346">
    <property type="entry name" value="TRANSCRIPTIONAL DUAL REGULATOR HCAR-RELATED"/>
    <property type="match status" value="1"/>
</dbReference>
<accession>A0A009IJ53</accession>
<dbReference type="FunFam" id="1.10.10.10:FF:000001">
    <property type="entry name" value="LysR family transcriptional regulator"/>
    <property type="match status" value="1"/>
</dbReference>
<dbReference type="CDD" id="cd08414">
    <property type="entry name" value="PBP2_LTTR_aromatics_like"/>
    <property type="match status" value="1"/>
</dbReference>
<dbReference type="GO" id="GO:0032993">
    <property type="term" value="C:protein-DNA complex"/>
    <property type="evidence" value="ECO:0007669"/>
    <property type="project" value="TreeGrafter"/>
</dbReference>
<dbReference type="GO" id="GO:0003677">
    <property type="term" value="F:DNA binding"/>
    <property type="evidence" value="ECO:0007669"/>
    <property type="project" value="UniProtKB-KW"/>
</dbReference>
<reference evidence="6 7" key="1">
    <citation type="submission" date="2014-02" db="EMBL/GenBank/DDBJ databases">
        <title>Comparative genomics and transcriptomics to identify genetic mechanisms underlying the emergence of carbapenem resistant Acinetobacter baumannii (CRAb).</title>
        <authorList>
            <person name="Harris A.D."/>
            <person name="Johnson K.J."/>
            <person name="George J."/>
            <person name="Shefchek K."/>
            <person name="Daugherty S.C."/>
            <person name="Parankush S."/>
            <person name="Sadzewicz L."/>
            <person name="Tallon L."/>
            <person name="Sengamalay N."/>
            <person name="Hazen T.H."/>
            <person name="Rasko D.A."/>
        </authorList>
    </citation>
    <scope>NUCLEOTIDE SEQUENCE [LARGE SCALE GENOMIC DNA]</scope>
    <source>
        <strain evidence="6 7">1295743</strain>
    </source>
</reference>
<keyword evidence="3" id="KW-0238">DNA-binding</keyword>
<dbReference type="Pfam" id="PF00126">
    <property type="entry name" value="HTH_1"/>
    <property type="match status" value="1"/>
</dbReference>
<comment type="similarity">
    <text evidence="1">Belongs to the LysR transcriptional regulatory family.</text>
</comment>
<dbReference type="Proteomes" id="UP000020595">
    <property type="component" value="Unassembled WGS sequence"/>
</dbReference>
<evidence type="ECO:0000259" key="5">
    <source>
        <dbReference type="PROSITE" id="PS50931"/>
    </source>
</evidence>
<dbReference type="Gene3D" id="3.40.190.10">
    <property type="entry name" value="Periplasmic binding protein-like II"/>
    <property type="match status" value="2"/>
</dbReference>
<dbReference type="InterPro" id="IPR036388">
    <property type="entry name" value="WH-like_DNA-bd_sf"/>
</dbReference>
<sequence>MVMLTLKQFQYFIKIVEEGSFTAASEKLFIAQSALSRQMKLLEGEIDFLLFDRTDKRVKLTVAGEVFYKKIKDNLFYLNEIIDLSKSVSEGKNRQIKIAHSSSIVVDNTKVQILKEVSLTQQLSFEINTLSSEQQILALLNGEIDMGLTPPPVRHTLDGINTLKLYEEPLMVAMHIDHAKFAKSEKVYLKDLKHECFVSTPHAERGGLSYLVANLCLAAGFTPQKASIQSRKISQLQLVAANLGVGIVPAEFQQILPANVKLIPLADSLSLSEVLLVYRKGHDEIIQHCAEQIHQMFLS</sequence>
<proteinExistence type="inferred from homology"/>
<dbReference type="EMBL" id="JEWH01000071">
    <property type="protein sequence ID" value="EXB03833.1"/>
    <property type="molecule type" value="Genomic_DNA"/>
</dbReference>
<dbReference type="InterPro" id="IPR036390">
    <property type="entry name" value="WH_DNA-bd_sf"/>
</dbReference>
<keyword evidence="4" id="KW-0804">Transcription</keyword>
<dbReference type="GO" id="GO:0003700">
    <property type="term" value="F:DNA-binding transcription factor activity"/>
    <property type="evidence" value="ECO:0007669"/>
    <property type="project" value="InterPro"/>
</dbReference>
<dbReference type="Gene3D" id="1.10.10.10">
    <property type="entry name" value="Winged helix-like DNA-binding domain superfamily/Winged helix DNA-binding domain"/>
    <property type="match status" value="1"/>
</dbReference>
<dbReference type="PRINTS" id="PR00039">
    <property type="entry name" value="HTHLYSR"/>
</dbReference>
<gene>
    <name evidence="6" type="ORF">J512_3716</name>
</gene>
<evidence type="ECO:0000256" key="3">
    <source>
        <dbReference type="ARBA" id="ARBA00023125"/>
    </source>
</evidence>
<comment type="caution">
    <text evidence="6">The sequence shown here is derived from an EMBL/GenBank/DDBJ whole genome shotgun (WGS) entry which is preliminary data.</text>
</comment>
<evidence type="ECO:0000313" key="6">
    <source>
        <dbReference type="EMBL" id="EXB03833.1"/>
    </source>
</evidence>
<dbReference type="SUPFAM" id="SSF53850">
    <property type="entry name" value="Periplasmic binding protein-like II"/>
    <property type="match status" value="1"/>
</dbReference>
<keyword evidence="2" id="KW-0805">Transcription regulation</keyword>
<evidence type="ECO:0000256" key="2">
    <source>
        <dbReference type="ARBA" id="ARBA00023015"/>
    </source>
</evidence>
<dbReference type="InterPro" id="IPR000847">
    <property type="entry name" value="LysR_HTH_N"/>
</dbReference>
<evidence type="ECO:0000313" key="7">
    <source>
        <dbReference type="Proteomes" id="UP000020595"/>
    </source>
</evidence>
<name>A0A009IJ53_ACIB9</name>
<evidence type="ECO:0000256" key="4">
    <source>
        <dbReference type="ARBA" id="ARBA00023163"/>
    </source>
</evidence>
<protein>
    <submittedName>
        <fullName evidence="6">Bacterial regulatory helix-turn-helix, lysR family protein</fullName>
    </submittedName>
</protein>
<dbReference type="Pfam" id="PF03466">
    <property type="entry name" value="LysR_substrate"/>
    <property type="match status" value="1"/>
</dbReference>
<feature type="domain" description="HTH lysR-type" evidence="5">
    <location>
        <begin position="4"/>
        <end position="61"/>
    </location>
</feature>
<dbReference type="InterPro" id="IPR005119">
    <property type="entry name" value="LysR_subst-bd"/>
</dbReference>
<dbReference type="AlphaFoldDB" id="A0A009IJ53"/>
<dbReference type="PROSITE" id="PS50931">
    <property type="entry name" value="HTH_LYSR"/>
    <property type="match status" value="1"/>
</dbReference>
<organism evidence="6 7">
    <name type="scientific">Acinetobacter baumannii (strain 1295743)</name>
    <dbReference type="NCBI Taxonomy" id="1310613"/>
    <lineage>
        <taxon>Bacteria</taxon>
        <taxon>Pseudomonadati</taxon>
        <taxon>Pseudomonadota</taxon>
        <taxon>Gammaproteobacteria</taxon>
        <taxon>Moraxellales</taxon>
        <taxon>Moraxellaceae</taxon>
        <taxon>Acinetobacter</taxon>
        <taxon>Acinetobacter calcoaceticus/baumannii complex</taxon>
    </lineage>
</organism>
<evidence type="ECO:0000256" key="1">
    <source>
        <dbReference type="ARBA" id="ARBA00009437"/>
    </source>
</evidence>
<dbReference type="PANTHER" id="PTHR30346:SF17">
    <property type="entry name" value="LYSR FAMILY TRANSCRIPTIONAL REGULATOR"/>
    <property type="match status" value="1"/>
</dbReference>